<feature type="region of interest" description="Disordered" evidence="1">
    <location>
        <begin position="39"/>
        <end position="76"/>
    </location>
</feature>
<protein>
    <submittedName>
        <fullName evidence="2">Uncharacterized protein</fullName>
    </submittedName>
</protein>
<feature type="compositionally biased region" description="Polar residues" evidence="1">
    <location>
        <begin position="57"/>
        <end position="67"/>
    </location>
</feature>
<feature type="compositionally biased region" description="Polar residues" evidence="1">
    <location>
        <begin position="39"/>
        <end position="48"/>
    </location>
</feature>
<keyword evidence="3" id="KW-1185">Reference proteome</keyword>
<evidence type="ECO:0000256" key="1">
    <source>
        <dbReference type="SAM" id="MobiDB-lite"/>
    </source>
</evidence>
<proteinExistence type="predicted"/>
<dbReference type="AlphaFoldDB" id="A0ABD2LPY3"/>
<organism evidence="2 3">
    <name type="scientific">Heterodera trifolii</name>
    <dbReference type="NCBI Taxonomy" id="157864"/>
    <lineage>
        <taxon>Eukaryota</taxon>
        <taxon>Metazoa</taxon>
        <taxon>Ecdysozoa</taxon>
        <taxon>Nematoda</taxon>
        <taxon>Chromadorea</taxon>
        <taxon>Rhabditida</taxon>
        <taxon>Tylenchina</taxon>
        <taxon>Tylenchomorpha</taxon>
        <taxon>Tylenchoidea</taxon>
        <taxon>Heteroderidae</taxon>
        <taxon>Heteroderinae</taxon>
        <taxon>Heterodera</taxon>
    </lineage>
</organism>
<comment type="caution">
    <text evidence="2">The sequence shown here is derived from an EMBL/GenBank/DDBJ whole genome shotgun (WGS) entry which is preliminary data.</text>
</comment>
<dbReference type="EMBL" id="JBICBT010000330">
    <property type="protein sequence ID" value="KAL3117308.1"/>
    <property type="molecule type" value="Genomic_DNA"/>
</dbReference>
<accession>A0ABD2LPY3</accession>
<evidence type="ECO:0000313" key="3">
    <source>
        <dbReference type="Proteomes" id="UP001620626"/>
    </source>
</evidence>
<sequence>MILYHNFFKQQQLFIVPSVPVLMCWLEIYPEDFYEQKQQKQTTLKSNASGGGGGTIGQHNANGNATNKLYADGRRRRCRRPSSVIAGTLLRFPTLDALVDFARTHALHDLKQKGKRERLRRAPRTAD</sequence>
<gene>
    <name evidence="2" type="ORF">niasHT_002870</name>
</gene>
<dbReference type="Proteomes" id="UP001620626">
    <property type="component" value="Unassembled WGS sequence"/>
</dbReference>
<name>A0ABD2LPY3_9BILA</name>
<evidence type="ECO:0000313" key="2">
    <source>
        <dbReference type="EMBL" id="KAL3117308.1"/>
    </source>
</evidence>
<reference evidence="2 3" key="1">
    <citation type="submission" date="2024-10" db="EMBL/GenBank/DDBJ databases">
        <authorList>
            <person name="Kim D."/>
        </authorList>
    </citation>
    <scope>NUCLEOTIDE SEQUENCE [LARGE SCALE GENOMIC DNA]</scope>
    <source>
        <strain evidence="2">BH-2024</strain>
    </source>
</reference>